<name>A0A0G4FKK8_9ALVE</name>
<evidence type="ECO:0000256" key="1">
    <source>
        <dbReference type="SAM" id="MobiDB-lite"/>
    </source>
</evidence>
<feature type="compositionally biased region" description="Basic and acidic residues" evidence="1">
    <location>
        <begin position="502"/>
        <end position="511"/>
    </location>
</feature>
<dbReference type="VEuPathDB" id="CryptoDB:Cvel_406"/>
<evidence type="ECO:0000256" key="2">
    <source>
        <dbReference type="SAM" id="Phobius"/>
    </source>
</evidence>
<keyword evidence="2" id="KW-0472">Membrane</keyword>
<keyword evidence="2" id="KW-0812">Transmembrane</keyword>
<feature type="region of interest" description="Disordered" evidence="1">
    <location>
        <begin position="494"/>
        <end position="571"/>
    </location>
</feature>
<organism evidence="3">
    <name type="scientific">Chromera velia CCMP2878</name>
    <dbReference type="NCBI Taxonomy" id="1169474"/>
    <lineage>
        <taxon>Eukaryota</taxon>
        <taxon>Sar</taxon>
        <taxon>Alveolata</taxon>
        <taxon>Colpodellida</taxon>
        <taxon>Chromeraceae</taxon>
        <taxon>Chromera</taxon>
    </lineage>
</organism>
<protein>
    <submittedName>
        <fullName evidence="3">Uncharacterized protein</fullName>
    </submittedName>
</protein>
<keyword evidence="2" id="KW-1133">Transmembrane helix</keyword>
<accession>A0A0G4FKK8</accession>
<reference evidence="3" key="1">
    <citation type="submission" date="2014-11" db="EMBL/GenBank/DDBJ databases">
        <authorList>
            <person name="Otto D Thomas"/>
            <person name="Naeem Raeece"/>
        </authorList>
    </citation>
    <scope>NUCLEOTIDE SEQUENCE</scope>
</reference>
<evidence type="ECO:0000313" key="3">
    <source>
        <dbReference type="EMBL" id="CEM14368.1"/>
    </source>
</evidence>
<sequence>MPGRKKAAESVPIRAFKIRNESPAFWNIFLVVFLKIVRLFSLRGLRVFYGGAFADMSADTEALVEEMKTFVDIRTDNHAARLLGHLSGHISAEEKEEEGTRRVSFVITHASVETSSLVEPEECCRDLVLLSMVLALLRWSHLEVVLSPAASVGNGLIVCPSVTSFFGIKKTVRMKTVRILPNWQNAGSTGRFSGSPAMRETPSGVCLRVPLIPADSPRRVCRCSRTFFLGRFSSSSAASCGSTGWRSRRGRIASCSGAVLKATGRYKTKQAATRGNTFRRVDVSLKSHVTDGSDLARISAALHFVLEKFVVPKIILPVSLPVCYMMSVGPHKDNQVAHFDFSSNDALNSPIFHFFLPLVTLLDGWAPTEFFFGNESLFSSAPENSVTMMSNHVFHRGTAHKVRAHRPMVLITVTASLQNVEVKTNDGNWEPSWPDLALEKPTTRGSRKGRALIKTHMLPSRELLAKQLREAGGEREIADVCGLSVESIYADLPSMYDPPAGRGDREDDPHPRQSARRGSSVPSASELRAVYPTRKLVLQQAQQGVSEEETTGGQTRGQKRRVEGDSFAPAF</sequence>
<feature type="transmembrane region" description="Helical" evidence="2">
    <location>
        <begin position="24"/>
        <end position="41"/>
    </location>
</feature>
<proteinExistence type="predicted"/>
<gene>
    <name evidence="3" type="ORF">Cvel_406</name>
</gene>
<dbReference type="AlphaFoldDB" id="A0A0G4FKK8"/>
<dbReference type="EMBL" id="CDMZ01000441">
    <property type="protein sequence ID" value="CEM14368.1"/>
    <property type="molecule type" value="Genomic_DNA"/>
</dbReference>